<name>A0A6S6QEA4_9HYPH</name>
<evidence type="ECO:0000313" key="3">
    <source>
        <dbReference type="Proteomes" id="UP000515317"/>
    </source>
</evidence>
<evidence type="ECO:0000313" key="2">
    <source>
        <dbReference type="EMBL" id="BCJ89453.1"/>
    </source>
</evidence>
<dbReference type="EMBL" id="AP023361">
    <property type="protein sequence ID" value="BCJ89453.1"/>
    <property type="molecule type" value="Genomic_DNA"/>
</dbReference>
<dbReference type="KEGG" id="tso:IZ6_01880"/>
<organism evidence="2 3">
    <name type="scientific">Terrihabitans soli</name>
    <dbReference type="NCBI Taxonomy" id="708113"/>
    <lineage>
        <taxon>Bacteria</taxon>
        <taxon>Pseudomonadati</taxon>
        <taxon>Pseudomonadota</taxon>
        <taxon>Alphaproteobacteria</taxon>
        <taxon>Hyphomicrobiales</taxon>
        <taxon>Terrihabitans</taxon>
    </lineage>
</organism>
<accession>A0A6S6QEA4</accession>
<proteinExistence type="predicted"/>
<gene>
    <name evidence="2" type="ORF">IZ6_01880</name>
</gene>
<evidence type="ECO:0000256" key="1">
    <source>
        <dbReference type="SAM" id="SignalP"/>
    </source>
</evidence>
<feature type="signal peptide" evidence="1">
    <location>
        <begin position="1"/>
        <end position="22"/>
    </location>
</feature>
<reference evidence="2 3" key="1">
    <citation type="submission" date="2020-08" db="EMBL/GenBank/DDBJ databases">
        <title>Genome sequence of Rhizobiales bacterium strain IZ6.</title>
        <authorList>
            <person name="Nakai R."/>
            <person name="Naganuma T."/>
        </authorList>
    </citation>
    <scope>NUCLEOTIDE SEQUENCE [LARGE SCALE GENOMIC DNA]</scope>
    <source>
        <strain evidence="2 3">IZ6</strain>
    </source>
</reference>
<dbReference type="Proteomes" id="UP000515317">
    <property type="component" value="Chromosome"/>
</dbReference>
<sequence length="102" mass="11129">MRVLSAAVLTALALATALPAAAQEDPNLPGVRVTIQPRSYLDPGTKVRPHTARDYAKSNLTGNTFQSSNYSGVIGFERFPLHDTLDLPYSSARYVLRAPDRE</sequence>
<keyword evidence="1" id="KW-0732">Signal</keyword>
<protein>
    <submittedName>
        <fullName evidence="2">Uncharacterized protein</fullName>
    </submittedName>
</protein>
<dbReference type="RefSeq" id="WP_222876162.1">
    <property type="nucleotide sequence ID" value="NZ_AP023361.1"/>
</dbReference>
<dbReference type="AlphaFoldDB" id="A0A6S6QEA4"/>
<keyword evidence="3" id="KW-1185">Reference proteome</keyword>
<feature type="chain" id="PRO_5028146917" evidence="1">
    <location>
        <begin position="23"/>
        <end position="102"/>
    </location>
</feature>